<accession>A0A2A4Z7C8</accession>
<feature type="transmembrane region" description="Helical" evidence="9">
    <location>
        <begin position="125"/>
        <end position="144"/>
    </location>
</feature>
<evidence type="ECO:0000256" key="6">
    <source>
        <dbReference type="ARBA" id="ARBA00022989"/>
    </source>
</evidence>
<sequence length="174" mass="19356">MKFIEKLEENILSILLVAMTLVVFVEVAARLMNTGVLWAQELTLLLSAWMVMFGASYCVKKGAHIGVDLITNMLSDNGKRIVAIVAGALCILYCWLIAWGGWVYLVKFKKIGLELEDIPVEKWQAYSFIIIATLLMSVRFAIIIKGNVTGEVIGMKLTDEAEEALELQEEGDAK</sequence>
<dbReference type="GO" id="GO:0022857">
    <property type="term" value="F:transmembrane transporter activity"/>
    <property type="evidence" value="ECO:0007669"/>
    <property type="project" value="UniProtKB-UniRule"/>
</dbReference>
<evidence type="ECO:0000259" key="10">
    <source>
        <dbReference type="Pfam" id="PF04290"/>
    </source>
</evidence>
<evidence type="ECO:0000256" key="8">
    <source>
        <dbReference type="ARBA" id="ARBA00038436"/>
    </source>
</evidence>
<dbReference type="GO" id="GO:0005886">
    <property type="term" value="C:plasma membrane"/>
    <property type="evidence" value="ECO:0007669"/>
    <property type="project" value="UniProtKB-SubCell"/>
</dbReference>
<dbReference type="GO" id="GO:0015740">
    <property type="term" value="P:C4-dicarboxylate transport"/>
    <property type="evidence" value="ECO:0007669"/>
    <property type="project" value="TreeGrafter"/>
</dbReference>
<comment type="subcellular location">
    <subcellularLocation>
        <location evidence="1 9">Cell inner membrane</location>
        <topology evidence="1 9">Multi-pass membrane protein</topology>
    </subcellularLocation>
</comment>
<dbReference type="InterPro" id="IPR007387">
    <property type="entry name" value="TRAP_DctQ"/>
</dbReference>
<comment type="caution">
    <text evidence="11">The sequence shown here is derived from an EMBL/GenBank/DDBJ whole genome shotgun (WGS) entry which is preliminary data.</text>
</comment>
<evidence type="ECO:0000256" key="1">
    <source>
        <dbReference type="ARBA" id="ARBA00004429"/>
    </source>
</evidence>
<evidence type="ECO:0000256" key="3">
    <source>
        <dbReference type="ARBA" id="ARBA00022475"/>
    </source>
</evidence>
<feature type="transmembrane region" description="Helical" evidence="9">
    <location>
        <begin position="80"/>
        <end position="105"/>
    </location>
</feature>
<gene>
    <name evidence="11" type="ORF">COB13_03620</name>
</gene>
<reference key="1">
    <citation type="submission" date="2017-08" db="EMBL/GenBank/DDBJ databases">
        <title>A dynamic microbial community with high functional redundancy inhabits the cold, oxic subseafloor aquifer.</title>
        <authorList>
            <person name="Tully B.J."/>
            <person name="Wheat C.G."/>
            <person name="Glazer B.T."/>
            <person name="Huber J.A."/>
        </authorList>
    </citation>
    <scope>NUCLEOTIDE SEQUENCE [LARGE SCALE GENOMIC DNA]</scope>
</reference>
<feature type="transmembrane region" description="Helical" evidence="9">
    <location>
        <begin position="12"/>
        <end position="32"/>
    </location>
</feature>
<name>A0A2A4Z7C8_9PROT</name>
<keyword evidence="6 9" id="KW-1133">Transmembrane helix</keyword>
<keyword evidence="5 9" id="KW-0812">Transmembrane</keyword>
<comment type="subunit">
    <text evidence="9">The complex comprises the extracytoplasmic solute receptor protein and the two transmembrane proteins.</text>
</comment>
<keyword evidence="2 9" id="KW-0813">Transport</keyword>
<keyword evidence="3" id="KW-1003">Cell membrane</keyword>
<evidence type="ECO:0000256" key="4">
    <source>
        <dbReference type="ARBA" id="ARBA00022519"/>
    </source>
</evidence>
<comment type="similarity">
    <text evidence="8 9">Belongs to the TRAP transporter small permease family.</text>
</comment>
<dbReference type="PANTHER" id="PTHR35011">
    <property type="entry name" value="2,3-DIKETO-L-GULONATE TRAP TRANSPORTER SMALL PERMEASE PROTEIN YIAM"/>
    <property type="match status" value="1"/>
</dbReference>
<keyword evidence="4 9" id="KW-0997">Cell inner membrane</keyword>
<dbReference type="EMBL" id="NVUS01000003">
    <property type="protein sequence ID" value="PCJ03039.1"/>
    <property type="molecule type" value="Genomic_DNA"/>
</dbReference>
<evidence type="ECO:0000256" key="2">
    <source>
        <dbReference type="ARBA" id="ARBA00022448"/>
    </source>
</evidence>
<organism evidence="11">
    <name type="scientific">OCS116 cluster bacterium</name>
    <dbReference type="NCBI Taxonomy" id="2030921"/>
    <lineage>
        <taxon>Bacteria</taxon>
        <taxon>Pseudomonadati</taxon>
        <taxon>Pseudomonadota</taxon>
        <taxon>Alphaproteobacteria</taxon>
        <taxon>OCS116 cluster</taxon>
    </lineage>
</organism>
<dbReference type="Pfam" id="PF04290">
    <property type="entry name" value="DctQ"/>
    <property type="match status" value="1"/>
</dbReference>
<keyword evidence="7 9" id="KW-0472">Membrane</keyword>
<evidence type="ECO:0000256" key="7">
    <source>
        <dbReference type="ARBA" id="ARBA00023136"/>
    </source>
</evidence>
<dbReference type="InterPro" id="IPR055348">
    <property type="entry name" value="DctQ"/>
</dbReference>
<dbReference type="AlphaFoldDB" id="A0A2A4Z7C8"/>
<evidence type="ECO:0000313" key="11">
    <source>
        <dbReference type="EMBL" id="PCJ03039.1"/>
    </source>
</evidence>
<comment type="function">
    <text evidence="9">Part of the tripartite ATP-independent periplasmic (TRAP) transport system.</text>
</comment>
<evidence type="ECO:0000256" key="5">
    <source>
        <dbReference type="ARBA" id="ARBA00022692"/>
    </source>
</evidence>
<protein>
    <recommendedName>
        <fullName evidence="9">TRAP transporter small permease protein</fullName>
    </recommendedName>
</protein>
<feature type="transmembrane region" description="Helical" evidence="9">
    <location>
        <begin position="38"/>
        <end position="59"/>
    </location>
</feature>
<reference evidence="11" key="2">
    <citation type="journal article" date="2018" name="ISME J.">
        <title>A dynamic microbial community with high functional redundancy inhabits the cold, oxic subseafloor aquifer.</title>
        <authorList>
            <person name="Tully B.J."/>
            <person name="Wheat C.G."/>
            <person name="Glazer B.T."/>
            <person name="Huber J.A."/>
        </authorList>
    </citation>
    <scope>NUCLEOTIDE SEQUENCE</scope>
    <source>
        <strain evidence="11">NORP83</strain>
    </source>
</reference>
<proteinExistence type="inferred from homology"/>
<dbReference type="PANTHER" id="PTHR35011:SF2">
    <property type="entry name" value="2,3-DIKETO-L-GULONATE TRAP TRANSPORTER SMALL PERMEASE PROTEIN YIAM"/>
    <property type="match status" value="1"/>
</dbReference>
<feature type="domain" description="Tripartite ATP-independent periplasmic transporters DctQ component" evidence="10">
    <location>
        <begin position="19"/>
        <end position="142"/>
    </location>
</feature>
<evidence type="ECO:0000256" key="9">
    <source>
        <dbReference type="RuleBase" id="RU369079"/>
    </source>
</evidence>